<evidence type="ECO:0000256" key="1">
    <source>
        <dbReference type="ARBA" id="ARBA00004141"/>
    </source>
</evidence>
<reference evidence="7 8" key="1">
    <citation type="submission" date="2016-11" db="EMBL/GenBank/DDBJ databases">
        <authorList>
            <person name="Jaros S."/>
            <person name="Januszkiewicz K."/>
            <person name="Wedrychowicz H."/>
        </authorList>
    </citation>
    <scope>NUCLEOTIDE SEQUENCE [LARGE SCALE GENOMIC DNA]</scope>
    <source>
        <strain evidence="7 8">DSM 29431</strain>
    </source>
</reference>
<evidence type="ECO:0000313" key="8">
    <source>
        <dbReference type="Proteomes" id="UP000184221"/>
    </source>
</evidence>
<dbReference type="Proteomes" id="UP000184221">
    <property type="component" value="Unassembled WGS sequence"/>
</dbReference>
<feature type="domain" description="RDD" evidence="6">
    <location>
        <begin position="24"/>
        <end position="140"/>
    </location>
</feature>
<evidence type="ECO:0000256" key="3">
    <source>
        <dbReference type="ARBA" id="ARBA00022989"/>
    </source>
</evidence>
<dbReference type="GO" id="GO:0016020">
    <property type="term" value="C:membrane"/>
    <property type="evidence" value="ECO:0007669"/>
    <property type="project" value="UniProtKB-SubCell"/>
</dbReference>
<evidence type="ECO:0000313" key="7">
    <source>
        <dbReference type="EMBL" id="SHH79936.1"/>
    </source>
</evidence>
<feature type="transmembrane region" description="Helical" evidence="5">
    <location>
        <begin position="35"/>
        <end position="60"/>
    </location>
</feature>
<dbReference type="EMBL" id="FQXC01000004">
    <property type="protein sequence ID" value="SHH79936.1"/>
    <property type="molecule type" value="Genomic_DNA"/>
</dbReference>
<protein>
    <submittedName>
        <fullName evidence="7">RDD family protein</fullName>
    </submittedName>
</protein>
<organism evidence="7 8">
    <name type="scientific">Marivita hallyeonensis</name>
    <dbReference type="NCBI Taxonomy" id="996342"/>
    <lineage>
        <taxon>Bacteria</taxon>
        <taxon>Pseudomonadati</taxon>
        <taxon>Pseudomonadota</taxon>
        <taxon>Alphaproteobacteria</taxon>
        <taxon>Rhodobacterales</taxon>
        <taxon>Roseobacteraceae</taxon>
        <taxon>Marivita</taxon>
    </lineage>
</organism>
<evidence type="ECO:0000259" key="6">
    <source>
        <dbReference type="Pfam" id="PF06271"/>
    </source>
</evidence>
<evidence type="ECO:0000256" key="2">
    <source>
        <dbReference type="ARBA" id="ARBA00022692"/>
    </source>
</evidence>
<name>A0A1M5VXH1_9RHOB</name>
<dbReference type="Pfam" id="PF06271">
    <property type="entry name" value="RDD"/>
    <property type="match status" value="1"/>
</dbReference>
<dbReference type="OrthoDB" id="7270324at2"/>
<feature type="transmembrane region" description="Helical" evidence="5">
    <location>
        <begin position="107"/>
        <end position="128"/>
    </location>
</feature>
<evidence type="ECO:0000256" key="4">
    <source>
        <dbReference type="ARBA" id="ARBA00023136"/>
    </source>
</evidence>
<dbReference type="STRING" id="996342.SAMN05443551_3136"/>
<evidence type="ECO:0000256" key="5">
    <source>
        <dbReference type="SAM" id="Phobius"/>
    </source>
</evidence>
<keyword evidence="4 5" id="KW-0472">Membrane</keyword>
<keyword evidence="3 5" id="KW-1133">Transmembrane helix</keyword>
<keyword evidence="2 5" id="KW-0812">Transmembrane</keyword>
<accession>A0A1M5VXH1</accession>
<dbReference type="InterPro" id="IPR010432">
    <property type="entry name" value="RDD"/>
</dbReference>
<keyword evidence="8" id="KW-1185">Reference proteome</keyword>
<comment type="subcellular location">
    <subcellularLocation>
        <location evidence="1">Membrane</location>
        <topology evidence="1">Multi-pass membrane protein</topology>
    </subcellularLocation>
</comment>
<dbReference type="RefSeq" id="WP_072778924.1">
    <property type="nucleotide sequence ID" value="NZ_FQXC01000004.1"/>
</dbReference>
<proteinExistence type="predicted"/>
<sequence>MYATQPYDHLPDPMVQPEFYDTVVIKRGLAWVIDAVLILALVVPAVVMTAFIGLFFLPFLFFLVGFVYRVATITGGSATWGMRLMAIEFRDQRGERFDFSQAFLHTLGYTVSMSVFPLQLISIAMMFLTERGQGLTDMLLGTVALNRRA</sequence>
<gene>
    <name evidence="7" type="ORF">SAMN05443551_3136</name>
</gene>
<dbReference type="AlphaFoldDB" id="A0A1M5VXH1"/>
<feature type="transmembrane region" description="Helical" evidence="5">
    <location>
        <begin position="66"/>
        <end position="86"/>
    </location>
</feature>